<evidence type="ECO:0000256" key="4">
    <source>
        <dbReference type="ARBA" id="ARBA00022452"/>
    </source>
</evidence>
<dbReference type="InterPro" id="IPR051906">
    <property type="entry name" value="TolC-like"/>
</dbReference>
<dbReference type="AlphaFoldDB" id="A0A521BP88"/>
<keyword evidence="9" id="KW-1185">Reference proteome</keyword>
<accession>A0A521BP88</accession>
<dbReference type="Gene3D" id="1.20.1600.10">
    <property type="entry name" value="Outer membrane efflux proteins (OEP)"/>
    <property type="match status" value="1"/>
</dbReference>
<evidence type="ECO:0000256" key="3">
    <source>
        <dbReference type="ARBA" id="ARBA00022448"/>
    </source>
</evidence>
<evidence type="ECO:0000256" key="2">
    <source>
        <dbReference type="ARBA" id="ARBA00007613"/>
    </source>
</evidence>
<keyword evidence="7" id="KW-0998">Cell outer membrane</keyword>
<dbReference type="GO" id="GO:1990281">
    <property type="term" value="C:efflux pump complex"/>
    <property type="evidence" value="ECO:0007669"/>
    <property type="project" value="TreeGrafter"/>
</dbReference>
<evidence type="ECO:0000313" key="8">
    <source>
        <dbReference type="EMBL" id="SMO48953.1"/>
    </source>
</evidence>
<dbReference type="GO" id="GO:0015562">
    <property type="term" value="F:efflux transmembrane transporter activity"/>
    <property type="evidence" value="ECO:0007669"/>
    <property type="project" value="InterPro"/>
</dbReference>
<keyword evidence="5" id="KW-0812">Transmembrane</keyword>
<comment type="similarity">
    <text evidence="2">Belongs to the outer membrane factor (OMF) (TC 1.B.17) family.</text>
</comment>
<dbReference type="InterPro" id="IPR003423">
    <property type="entry name" value="OMP_efflux"/>
</dbReference>
<dbReference type="PANTHER" id="PTHR30026">
    <property type="entry name" value="OUTER MEMBRANE PROTEIN TOLC"/>
    <property type="match status" value="1"/>
</dbReference>
<evidence type="ECO:0000256" key="5">
    <source>
        <dbReference type="ARBA" id="ARBA00022692"/>
    </source>
</evidence>
<dbReference type="GO" id="GO:0009279">
    <property type="term" value="C:cell outer membrane"/>
    <property type="evidence" value="ECO:0007669"/>
    <property type="project" value="UniProtKB-SubCell"/>
</dbReference>
<protein>
    <submittedName>
        <fullName evidence="8">Outer membrane protein TolC</fullName>
    </submittedName>
</protein>
<dbReference type="OrthoDB" id="654853at2"/>
<dbReference type="SUPFAM" id="SSF56954">
    <property type="entry name" value="Outer membrane efflux proteins (OEP)"/>
    <property type="match status" value="1"/>
</dbReference>
<gene>
    <name evidence="8" type="ORF">SAMN06265348_102482</name>
</gene>
<keyword evidence="4" id="KW-1134">Transmembrane beta strand</keyword>
<evidence type="ECO:0000313" key="9">
    <source>
        <dbReference type="Proteomes" id="UP000320300"/>
    </source>
</evidence>
<dbReference type="RefSeq" id="WP_142527129.1">
    <property type="nucleotide sequence ID" value="NZ_CBCSJO010000003.1"/>
</dbReference>
<dbReference type="Pfam" id="PF02321">
    <property type="entry name" value="OEP"/>
    <property type="match status" value="2"/>
</dbReference>
<organism evidence="8 9">
    <name type="scientific">Pedobacter westerhofensis</name>
    <dbReference type="NCBI Taxonomy" id="425512"/>
    <lineage>
        <taxon>Bacteria</taxon>
        <taxon>Pseudomonadati</taxon>
        <taxon>Bacteroidota</taxon>
        <taxon>Sphingobacteriia</taxon>
        <taxon>Sphingobacteriales</taxon>
        <taxon>Sphingobacteriaceae</taxon>
        <taxon>Pedobacter</taxon>
    </lineage>
</organism>
<proteinExistence type="inferred from homology"/>
<keyword evidence="6" id="KW-0472">Membrane</keyword>
<dbReference type="PANTHER" id="PTHR30026:SF20">
    <property type="entry name" value="OUTER MEMBRANE PROTEIN TOLC"/>
    <property type="match status" value="1"/>
</dbReference>
<evidence type="ECO:0000256" key="7">
    <source>
        <dbReference type="ARBA" id="ARBA00023237"/>
    </source>
</evidence>
<dbReference type="GO" id="GO:0015288">
    <property type="term" value="F:porin activity"/>
    <property type="evidence" value="ECO:0007669"/>
    <property type="project" value="TreeGrafter"/>
</dbReference>
<dbReference type="EMBL" id="FXTN01000002">
    <property type="protein sequence ID" value="SMO48953.1"/>
    <property type="molecule type" value="Genomic_DNA"/>
</dbReference>
<name>A0A521BP88_9SPHI</name>
<sequence length="339" mass="37948">MNFGLRGAKVGNAVASANLQQADFNKELYVLKLQLSKLYFNILKNTYQLHIDQENIRRYQSVMTIVNALSGSGIKPGVDSSMARAELSKVQISYNTHEGAVKKLQQQLSFLTGISASEINLDTIRKDNEITAGRFYGNMNDTVSNPLISYYNQQHLLYKSAEKLVRKSYLPKIILAGGVWERGSSIQNSNYRSLDAGLGYQRFTYGGGIAVTYDLFNIVHRRNKLSVSHFQTQAAEFQLRQQKQAISSATAEAVIAVSTAENNLRELPQQLKAAQAVYSQKVAQYKAGVIDLIDLTNASFLLYTSQLDYVETLNEWYQANLEKAASTGNLDQFIQTIKR</sequence>
<evidence type="ECO:0000256" key="1">
    <source>
        <dbReference type="ARBA" id="ARBA00004442"/>
    </source>
</evidence>
<dbReference type="Proteomes" id="UP000320300">
    <property type="component" value="Unassembled WGS sequence"/>
</dbReference>
<reference evidence="8 9" key="1">
    <citation type="submission" date="2017-05" db="EMBL/GenBank/DDBJ databases">
        <authorList>
            <person name="Varghese N."/>
            <person name="Submissions S."/>
        </authorList>
    </citation>
    <scope>NUCLEOTIDE SEQUENCE [LARGE SCALE GENOMIC DNA]</scope>
    <source>
        <strain evidence="8 9">DSM 19036</strain>
    </source>
</reference>
<keyword evidence="3" id="KW-0813">Transport</keyword>
<comment type="subcellular location">
    <subcellularLocation>
        <location evidence="1">Cell outer membrane</location>
    </subcellularLocation>
</comment>
<evidence type="ECO:0000256" key="6">
    <source>
        <dbReference type="ARBA" id="ARBA00023136"/>
    </source>
</evidence>